<feature type="transmembrane region" description="Helical" evidence="7">
    <location>
        <begin position="101"/>
        <end position="132"/>
    </location>
</feature>
<evidence type="ECO:0000256" key="3">
    <source>
        <dbReference type="ARBA" id="ARBA00022692"/>
    </source>
</evidence>
<keyword evidence="10" id="KW-1185">Reference proteome</keyword>
<evidence type="ECO:0000256" key="6">
    <source>
        <dbReference type="ARBA" id="ARBA00023136"/>
    </source>
</evidence>
<reference evidence="9 10" key="1">
    <citation type="journal article" date="2018" name="Nat. Ecol. Evol.">
        <title>Shark genomes provide insights into elasmobranch evolution and the origin of vertebrates.</title>
        <authorList>
            <person name="Hara Y"/>
            <person name="Yamaguchi K"/>
            <person name="Onimaru K"/>
            <person name="Kadota M"/>
            <person name="Koyanagi M"/>
            <person name="Keeley SD"/>
            <person name="Tatsumi K"/>
            <person name="Tanaka K"/>
            <person name="Motone F"/>
            <person name="Kageyama Y"/>
            <person name="Nozu R"/>
            <person name="Adachi N"/>
            <person name="Nishimura O"/>
            <person name="Nakagawa R"/>
            <person name="Tanegashima C"/>
            <person name="Kiyatake I"/>
            <person name="Matsumoto R"/>
            <person name="Murakumo K"/>
            <person name="Nishida K"/>
            <person name="Terakita A"/>
            <person name="Kuratani S"/>
            <person name="Sato K"/>
            <person name="Hyodo S Kuraku.S."/>
        </authorList>
    </citation>
    <scope>NUCLEOTIDE SEQUENCE [LARGE SCALE GENOMIC DNA]</scope>
</reference>
<dbReference type="PANTHER" id="PTHR11009">
    <property type="entry name" value="DER1-LIKE PROTEIN, DERLIN"/>
    <property type="match status" value="1"/>
</dbReference>
<evidence type="ECO:0000256" key="7">
    <source>
        <dbReference type="RuleBase" id="RU363059"/>
    </source>
</evidence>
<dbReference type="AlphaFoldDB" id="A0A401NSC7"/>
<name>A0A401NSC7_SCYTO</name>
<keyword evidence="4 7" id="KW-0256">Endoplasmic reticulum</keyword>
<evidence type="ECO:0000256" key="4">
    <source>
        <dbReference type="ARBA" id="ARBA00022824"/>
    </source>
</evidence>
<gene>
    <name evidence="9" type="ORF">scyTo_0009722</name>
</gene>
<comment type="function">
    <text evidence="7">Functional component of endoplasmic reticulum-associated degradation (ERAD) for misfolded lumenal proteins. May act by forming a channel that allows the retrotranslocation of misfolded proteins into the cytosol where they are ubiquitinated and degraded by the proteasome.</text>
</comment>
<dbReference type="GO" id="GO:0010498">
    <property type="term" value="P:proteasomal protein catabolic process"/>
    <property type="evidence" value="ECO:0007669"/>
    <property type="project" value="UniProtKB-ARBA"/>
</dbReference>
<evidence type="ECO:0000256" key="2">
    <source>
        <dbReference type="ARBA" id="ARBA00008917"/>
    </source>
</evidence>
<evidence type="ECO:0000256" key="1">
    <source>
        <dbReference type="ARBA" id="ARBA00004477"/>
    </source>
</evidence>
<organism evidence="9 10">
    <name type="scientific">Scyliorhinus torazame</name>
    <name type="common">Cloudy catshark</name>
    <name type="synonym">Catulus torazame</name>
    <dbReference type="NCBI Taxonomy" id="75743"/>
    <lineage>
        <taxon>Eukaryota</taxon>
        <taxon>Metazoa</taxon>
        <taxon>Chordata</taxon>
        <taxon>Craniata</taxon>
        <taxon>Vertebrata</taxon>
        <taxon>Chondrichthyes</taxon>
        <taxon>Elasmobranchii</taxon>
        <taxon>Galeomorphii</taxon>
        <taxon>Galeoidea</taxon>
        <taxon>Carcharhiniformes</taxon>
        <taxon>Scyliorhinidae</taxon>
        <taxon>Scyliorhinus</taxon>
    </lineage>
</organism>
<proteinExistence type="inferred from homology"/>
<dbReference type="OrthoDB" id="19102at2759"/>
<keyword evidence="6 7" id="KW-0472">Membrane</keyword>
<dbReference type="GO" id="GO:0005789">
    <property type="term" value="C:endoplasmic reticulum membrane"/>
    <property type="evidence" value="ECO:0007669"/>
    <property type="project" value="UniProtKB-SubCell"/>
</dbReference>
<dbReference type="InterPro" id="IPR035952">
    <property type="entry name" value="Rhomboid-like_sf"/>
</dbReference>
<evidence type="ECO:0000313" key="10">
    <source>
        <dbReference type="Proteomes" id="UP000288216"/>
    </source>
</evidence>
<dbReference type="STRING" id="75743.A0A401NSC7"/>
<dbReference type="Pfam" id="PF04511">
    <property type="entry name" value="DER1"/>
    <property type="match status" value="1"/>
</dbReference>
<dbReference type="InterPro" id="IPR007599">
    <property type="entry name" value="DER1"/>
</dbReference>
<protein>
    <recommendedName>
        <fullName evidence="7">Derlin</fullName>
    </recommendedName>
</protein>
<keyword evidence="5 7" id="KW-1133">Transmembrane helix</keyword>
<comment type="similarity">
    <text evidence="2 7">Belongs to the derlin family.</text>
</comment>
<comment type="caution">
    <text evidence="9">The sequence shown here is derived from an EMBL/GenBank/DDBJ whole genome shotgun (WGS) entry which is preliminary data.</text>
</comment>
<dbReference type="SUPFAM" id="SSF144091">
    <property type="entry name" value="Rhomboid-like"/>
    <property type="match status" value="1"/>
</dbReference>
<feature type="transmembrane region" description="Helical" evidence="7">
    <location>
        <begin position="139"/>
        <end position="160"/>
    </location>
</feature>
<evidence type="ECO:0000256" key="5">
    <source>
        <dbReference type="ARBA" id="ARBA00022989"/>
    </source>
</evidence>
<feature type="transmembrane region" description="Helical" evidence="7">
    <location>
        <begin position="62"/>
        <end position="81"/>
    </location>
</feature>
<keyword evidence="3 7" id="KW-0812">Transmembrane</keyword>
<evidence type="ECO:0000256" key="8">
    <source>
        <dbReference type="SAM" id="MobiDB-lite"/>
    </source>
</evidence>
<comment type="caution">
    <text evidence="7">Lacks conserved residue(s) required for the propagation of feature annotation.</text>
</comment>
<evidence type="ECO:0000313" key="9">
    <source>
        <dbReference type="EMBL" id="GCB63823.1"/>
    </source>
</evidence>
<sequence>MADSGLGEWYRNIPVVTRYWFTGSVILPVMERLGMVSARSLVLWAEQLFNNFQIWRPLTASLFYPMGFHYLIQLYFLYSYSSSLERGFFDGRTADYIFMLFFNWICTVIVGLTMGMLILFVPLVLTVVYVWAQLNKDQIVTFWFGMTFKACYLPWALLIFNFILRNSVMDELVGIFVGHMYYILMFKYPQEYGGRTFLSTPQFLTRWFPPRRGGVSGFGVRPPSRRPPAEDQGNRWGRGYFWGQGQRLGDN</sequence>
<dbReference type="Proteomes" id="UP000288216">
    <property type="component" value="Unassembled WGS sequence"/>
</dbReference>
<dbReference type="EMBL" id="BFAA01004048">
    <property type="protein sequence ID" value="GCB63823.1"/>
    <property type="molecule type" value="Genomic_DNA"/>
</dbReference>
<dbReference type="GO" id="GO:0033554">
    <property type="term" value="P:cellular response to stress"/>
    <property type="evidence" value="ECO:0007669"/>
    <property type="project" value="UniProtKB-ARBA"/>
</dbReference>
<dbReference type="OMA" id="DLGTWFR"/>
<accession>A0A401NSC7</accession>
<comment type="subcellular location">
    <subcellularLocation>
        <location evidence="1 7">Endoplasmic reticulum membrane</location>
        <topology evidence="1 7">Multi-pass membrane protein</topology>
    </subcellularLocation>
</comment>
<feature type="region of interest" description="Disordered" evidence="8">
    <location>
        <begin position="219"/>
        <end position="251"/>
    </location>
</feature>